<dbReference type="GO" id="GO:0003723">
    <property type="term" value="F:RNA binding"/>
    <property type="evidence" value="ECO:0007669"/>
    <property type="project" value="TreeGrafter"/>
</dbReference>
<evidence type="ECO:0000313" key="13">
    <source>
        <dbReference type="EMBL" id="KAF2433018.1"/>
    </source>
</evidence>
<dbReference type="NCBIfam" id="TIGR00458">
    <property type="entry name" value="aspS_nondisc"/>
    <property type="match status" value="1"/>
</dbReference>
<dbReference type="GO" id="GO:0004815">
    <property type="term" value="F:aspartate-tRNA ligase activity"/>
    <property type="evidence" value="ECO:0007669"/>
    <property type="project" value="UniProtKB-EC"/>
</dbReference>
<organism evidence="13 14">
    <name type="scientific">Tothia fuscella</name>
    <dbReference type="NCBI Taxonomy" id="1048955"/>
    <lineage>
        <taxon>Eukaryota</taxon>
        <taxon>Fungi</taxon>
        <taxon>Dikarya</taxon>
        <taxon>Ascomycota</taxon>
        <taxon>Pezizomycotina</taxon>
        <taxon>Dothideomycetes</taxon>
        <taxon>Pleosporomycetidae</taxon>
        <taxon>Venturiales</taxon>
        <taxon>Cylindrosympodiaceae</taxon>
        <taxon>Tothia</taxon>
    </lineage>
</organism>
<keyword evidence="5" id="KW-0436">Ligase</keyword>
<protein>
    <recommendedName>
        <fullName evidence="11">Probable aspartate--tRNA ligase, cytoplasmic</fullName>
        <ecNumber evidence="3">6.1.1.12</ecNumber>
    </recommendedName>
</protein>
<dbReference type="GO" id="GO:0005524">
    <property type="term" value="F:ATP binding"/>
    <property type="evidence" value="ECO:0007669"/>
    <property type="project" value="UniProtKB-KW"/>
</dbReference>
<dbReference type="InterPro" id="IPR004364">
    <property type="entry name" value="Aa-tRNA-synt_II"/>
</dbReference>
<dbReference type="InterPro" id="IPR006195">
    <property type="entry name" value="aa-tRNA-synth_II"/>
</dbReference>
<dbReference type="InterPro" id="IPR004523">
    <property type="entry name" value="Asp-tRNA_synthase_2"/>
</dbReference>
<dbReference type="Proteomes" id="UP000800235">
    <property type="component" value="Unassembled WGS sequence"/>
</dbReference>
<keyword evidence="14" id="KW-1185">Reference proteome</keyword>
<evidence type="ECO:0000256" key="9">
    <source>
        <dbReference type="ARBA" id="ARBA00023146"/>
    </source>
</evidence>
<dbReference type="SUPFAM" id="SSF55681">
    <property type="entry name" value="Class II aaRS and biotin synthetases"/>
    <property type="match status" value="1"/>
</dbReference>
<dbReference type="HAMAP" id="MF_02075">
    <property type="entry name" value="Asp_tRNA_synth_type2"/>
    <property type="match status" value="1"/>
</dbReference>
<dbReference type="InterPro" id="IPR045864">
    <property type="entry name" value="aa-tRNA-synth_II/BPL/LPL"/>
</dbReference>
<dbReference type="PRINTS" id="PR01042">
    <property type="entry name" value="TRNASYNTHASP"/>
</dbReference>
<evidence type="ECO:0000256" key="5">
    <source>
        <dbReference type="ARBA" id="ARBA00022598"/>
    </source>
</evidence>
<gene>
    <name evidence="13" type="ORF">EJ08DRAFT_104480</name>
</gene>
<keyword evidence="4" id="KW-0963">Cytoplasm</keyword>
<dbReference type="Gene3D" id="2.40.50.140">
    <property type="entry name" value="Nucleic acid-binding proteins"/>
    <property type="match status" value="1"/>
</dbReference>
<dbReference type="OrthoDB" id="372395at2759"/>
<evidence type="ECO:0000256" key="2">
    <source>
        <dbReference type="ARBA" id="ARBA00005312"/>
    </source>
</evidence>
<dbReference type="GO" id="GO:0006422">
    <property type="term" value="P:aspartyl-tRNA aminoacylation"/>
    <property type="evidence" value="ECO:0007669"/>
    <property type="project" value="InterPro"/>
</dbReference>
<dbReference type="EC" id="6.1.1.12" evidence="3"/>
<evidence type="ECO:0000256" key="11">
    <source>
        <dbReference type="ARBA" id="ARBA00070516"/>
    </source>
</evidence>
<dbReference type="FunFam" id="3.30.930.10:FF:000038">
    <property type="entry name" value="Aspartate--tRNA ligase"/>
    <property type="match status" value="1"/>
</dbReference>
<dbReference type="PROSITE" id="PS50862">
    <property type="entry name" value="AA_TRNA_LIGASE_II"/>
    <property type="match status" value="1"/>
</dbReference>
<evidence type="ECO:0000256" key="3">
    <source>
        <dbReference type="ARBA" id="ARBA00012841"/>
    </source>
</evidence>
<keyword evidence="9" id="KW-0030">Aminoacyl-tRNA synthetase</keyword>
<name>A0A9P4NX60_9PEZI</name>
<comment type="subcellular location">
    <subcellularLocation>
        <location evidence="1">Cytoplasm</location>
    </subcellularLocation>
</comment>
<dbReference type="GO" id="GO:0005829">
    <property type="term" value="C:cytosol"/>
    <property type="evidence" value="ECO:0007669"/>
    <property type="project" value="TreeGrafter"/>
</dbReference>
<evidence type="ECO:0000313" key="14">
    <source>
        <dbReference type="Proteomes" id="UP000800235"/>
    </source>
</evidence>
<comment type="similarity">
    <text evidence="2">Belongs to the class-II aminoacyl-tRNA synthetase family. Type 2 subfamily.</text>
</comment>
<sequence>MKAPIFISQSNAFVQAARKAEQAKAEAAKKAEDDANDVSKGQYGDLPIVGSKDYKPFPQKRYTLHSTSKIPDNTEVLIRCDVANARSQSAKLAFLNLRDGLDSIQAVIAASETLSRQLVKFASTTPPESLIDVIGVVKETKEVIKSATIQDRELHISQIWVISKSVPQLPIQVEDAEIAIPIEGAGEDQKGESGRPLVALSTRLDNRMLDLRSTLNQAIFDIHSGVNDSFYEFLKARQFRSVRTPKILGSPSEGGAEFFEVTYFGKKAVLAQSPQLYKQMLIASRFKRVMEAGPVFRAENSNTSRHLTEYTSLDLEMEFVDHYEEVMFLIRDLLHHILTELSTTYSRQTERVRQAYNAAPFKLPKDSKDIPILTFSEGITLLNKAGMEVADDGESDINSTQEKKLGDLVAEKYNSDFYILKEYPLKARAFYTFPKGGELDAKYSHSYDFMMRGQEVLSGAQRIHNHDMLKARLDALGVPIGAGLKDYVDCFRYGCPPHAGGAFGIERIVLNWLDLKNVRLATLFPRDPSRVTP</sequence>
<dbReference type="NCBIfam" id="NF003483">
    <property type="entry name" value="PRK05159.1"/>
    <property type="match status" value="1"/>
</dbReference>
<dbReference type="PANTHER" id="PTHR43450:SF1">
    <property type="entry name" value="ASPARTATE--TRNA LIGASE, CYTOPLASMIC"/>
    <property type="match status" value="1"/>
</dbReference>
<feature type="domain" description="Aminoacyl-transfer RNA synthetases class-II family profile" evidence="12">
    <location>
        <begin position="220"/>
        <end position="525"/>
    </location>
</feature>
<dbReference type="InterPro" id="IPR012340">
    <property type="entry name" value="NA-bd_OB-fold"/>
</dbReference>
<reference evidence="13" key="1">
    <citation type="journal article" date="2020" name="Stud. Mycol.">
        <title>101 Dothideomycetes genomes: a test case for predicting lifestyles and emergence of pathogens.</title>
        <authorList>
            <person name="Haridas S."/>
            <person name="Albert R."/>
            <person name="Binder M."/>
            <person name="Bloem J."/>
            <person name="Labutti K."/>
            <person name="Salamov A."/>
            <person name="Andreopoulos B."/>
            <person name="Baker S."/>
            <person name="Barry K."/>
            <person name="Bills G."/>
            <person name="Bluhm B."/>
            <person name="Cannon C."/>
            <person name="Castanera R."/>
            <person name="Culley D."/>
            <person name="Daum C."/>
            <person name="Ezra D."/>
            <person name="Gonzalez J."/>
            <person name="Henrissat B."/>
            <person name="Kuo A."/>
            <person name="Liang C."/>
            <person name="Lipzen A."/>
            <person name="Lutzoni F."/>
            <person name="Magnuson J."/>
            <person name="Mondo S."/>
            <person name="Nolan M."/>
            <person name="Ohm R."/>
            <person name="Pangilinan J."/>
            <person name="Park H.-J."/>
            <person name="Ramirez L."/>
            <person name="Alfaro M."/>
            <person name="Sun H."/>
            <person name="Tritt A."/>
            <person name="Yoshinaga Y."/>
            <person name="Zwiers L.-H."/>
            <person name="Turgeon B."/>
            <person name="Goodwin S."/>
            <person name="Spatafora J."/>
            <person name="Crous P."/>
            <person name="Grigoriev I."/>
        </authorList>
    </citation>
    <scope>NUCLEOTIDE SEQUENCE</scope>
    <source>
        <strain evidence="13">CBS 130266</strain>
    </source>
</reference>
<dbReference type="PANTHER" id="PTHR43450">
    <property type="entry name" value="ASPARTYL-TRNA SYNTHETASE"/>
    <property type="match status" value="1"/>
</dbReference>
<dbReference type="Pfam" id="PF00152">
    <property type="entry name" value="tRNA-synt_2"/>
    <property type="match status" value="1"/>
</dbReference>
<dbReference type="EMBL" id="MU007023">
    <property type="protein sequence ID" value="KAF2433018.1"/>
    <property type="molecule type" value="Genomic_DNA"/>
</dbReference>
<dbReference type="SUPFAM" id="SSF50249">
    <property type="entry name" value="Nucleic acid-binding proteins"/>
    <property type="match status" value="1"/>
</dbReference>
<dbReference type="AlphaFoldDB" id="A0A9P4NX60"/>
<comment type="catalytic activity">
    <reaction evidence="10">
        <text>tRNA(Asp) + L-aspartate + ATP = L-aspartyl-tRNA(Asp) + AMP + diphosphate</text>
        <dbReference type="Rhea" id="RHEA:19649"/>
        <dbReference type="Rhea" id="RHEA-COMP:9660"/>
        <dbReference type="Rhea" id="RHEA-COMP:9678"/>
        <dbReference type="ChEBI" id="CHEBI:29991"/>
        <dbReference type="ChEBI" id="CHEBI:30616"/>
        <dbReference type="ChEBI" id="CHEBI:33019"/>
        <dbReference type="ChEBI" id="CHEBI:78442"/>
        <dbReference type="ChEBI" id="CHEBI:78516"/>
        <dbReference type="ChEBI" id="CHEBI:456215"/>
        <dbReference type="EC" id="6.1.1.12"/>
    </reaction>
</comment>
<dbReference type="GO" id="GO:0017101">
    <property type="term" value="C:aminoacyl-tRNA synthetase multienzyme complex"/>
    <property type="evidence" value="ECO:0007669"/>
    <property type="project" value="TreeGrafter"/>
</dbReference>
<evidence type="ECO:0000259" key="12">
    <source>
        <dbReference type="PROSITE" id="PS50862"/>
    </source>
</evidence>
<keyword evidence="7" id="KW-0067">ATP-binding</keyword>
<evidence type="ECO:0000256" key="4">
    <source>
        <dbReference type="ARBA" id="ARBA00022490"/>
    </source>
</evidence>
<accession>A0A9P4NX60</accession>
<evidence type="ECO:0000256" key="10">
    <source>
        <dbReference type="ARBA" id="ARBA00047904"/>
    </source>
</evidence>
<evidence type="ECO:0000256" key="1">
    <source>
        <dbReference type="ARBA" id="ARBA00004496"/>
    </source>
</evidence>
<evidence type="ECO:0000256" key="8">
    <source>
        <dbReference type="ARBA" id="ARBA00022917"/>
    </source>
</evidence>
<comment type="caution">
    <text evidence="13">The sequence shown here is derived from an EMBL/GenBank/DDBJ whole genome shotgun (WGS) entry which is preliminary data.</text>
</comment>
<keyword evidence="8" id="KW-0648">Protein biosynthesis</keyword>
<dbReference type="InterPro" id="IPR002312">
    <property type="entry name" value="Asp/Asn-tRNA-synth_IIb"/>
</dbReference>
<evidence type="ECO:0000256" key="6">
    <source>
        <dbReference type="ARBA" id="ARBA00022741"/>
    </source>
</evidence>
<dbReference type="CDD" id="cd04320">
    <property type="entry name" value="AspRS_cyto_N"/>
    <property type="match status" value="1"/>
</dbReference>
<dbReference type="Gene3D" id="3.30.930.10">
    <property type="entry name" value="Bira Bifunctional Protein, Domain 2"/>
    <property type="match status" value="1"/>
</dbReference>
<keyword evidence="6" id="KW-0547">Nucleotide-binding</keyword>
<proteinExistence type="inferred from homology"/>
<evidence type="ECO:0000256" key="7">
    <source>
        <dbReference type="ARBA" id="ARBA00022840"/>
    </source>
</evidence>